<protein>
    <submittedName>
        <fullName evidence="5">GntR family transcriptional regulator</fullName>
    </submittedName>
</protein>
<dbReference type="PANTHER" id="PTHR43537">
    <property type="entry name" value="TRANSCRIPTIONAL REGULATOR, GNTR FAMILY"/>
    <property type="match status" value="1"/>
</dbReference>
<evidence type="ECO:0000256" key="1">
    <source>
        <dbReference type="ARBA" id="ARBA00023015"/>
    </source>
</evidence>
<evidence type="ECO:0000313" key="6">
    <source>
        <dbReference type="Proteomes" id="UP000036406"/>
    </source>
</evidence>
<evidence type="ECO:0000256" key="3">
    <source>
        <dbReference type="ARBA" id="ARBA00023163"/>
    </source>
</evidence>
<dbReference type="InterPro" id="IPR008920">
    <property type="entry name" value="TF_FadR/GntR_C"/>
</dbReference>
<sequence>MPMSRAVAHRLEQLVLDGSLAPGQMIPSERQLASRFGVSRAIVREALHELQGSGIIRTQHGKGSFVSHMVPEPEGDSPLMQMFMQHSRTLYDLFEVRQELEGKAAYLAAERATAKDQYQITKAFDAMEKADPLTNADLDHAFHRAIVNACHNPVLIHVLNSLKDLMLSSVQASVANLSHRDAFKQQIDKHHRQIYHSVISRQAKWAQKAAMAHVAHVAEALRAIEMKENGLIRSSITPPTAR</sequence>
<organism evidence="5 6">
    <name type="scientific">Marinobacter psychrophilus</name>
    <dbReference type="NCBI Taxonomy" id="330734"/>
    <lineage>
        <taxon>Bacteria</taxon>
        <taxon>Pseudomonadati</taxon>
        <taxon>Pseudomonadota</taxon>
        <taxon>Gammaproteobacteria</taxon>
        <taxon>Pseudomonadales</taxon>
        <taxon>Marinobacteraceae</taxon>
        <taxon>Marinobacter</taxon>
    </lineage>
</organism>
<dbReference type="InterPro" id="IPR036388">
    <property type="entry name" value="WH-like_DNA-bd_sf"/>
</dbReference>
<accession>A0A0H4I8V2</accession>
<dbReference type="AlphaFoldDB" id="A0A0H4I8V2"/>
<dbReference type="InterPro" id="IPR000524">
    <property type="entry name" value="Tscrpt_reg_HTH_GntR"/>
</dbReference>
<evidence type="ECO:0000259" key="4">
    <source>
        <dbReference type="PROSITE" id="PS50949"/>
    </source>
</evidence>
<dbReference type="SUPFAM" id="SSF46785">
    <property type="entry name" value="Winged helix' DNA-binding domain"/>
    <property type="match status" value="1"/>
</dbReference>
<dbReference type="CDD" id="cd07377">
    <property type="entry name" value="WHTH_GntR"/>
    <property type="match status" value="1"/>
</dbReference>
<evidence type="ECO:0000256" key="2">
    <source>
        <dbReference type="ARBA" id="ARBA00023125"/>
    </source>
</evidence>
<dbReference type="Pfam" id="PF00392">
    <property type="entry name" value="GntR"/>
    <property type="match status" value="1"/>
</dbReference>
<keyword evidence="3" id="KW-0804">Transcription</keyword>
<dbReference type="SMART" id="SM00345">
    <property type="entry name" value="HTH_GNTR"/>
    <property type="match status" value="1"/>
</dbReference>
<dbReference type="Gene3D" id="1.10.10.10">
    <property type="entry name" value="Winged helix-like DNA-binding domain superfamily/Winged helix DNA-binding domain"/>
    <property type="match status" value="1"/>
</dbReference>
<dbReference type="InterPro" id="IPR036390">
    <property type="entry name" value="WH_DNA-bd_sf"/>
</dbReference>
<dbReference type="STRING" id="330734.ABA45_01555"/>
<dbReference type="SUPFAM" id="SSF48008">
    <property type="entry name" value="GntR ligand-binding domain-like"/>
    <property type="match status" value="1"/>
</dbReference>
<dbReference type="GO" id="GO:0003700">
    <property type="term" value="F:DNA-binding transcription factor activity"/>
    <property type="evidence" value="ECO:0007669"/>
    <property type="project" value="InterPro"/>
</dbReference>
<dbReference type="KEGG" id="mpq:ABA45_01555"/>
<reference evidence="5 6" key="1">
    <citation type="submission" date="2015-05" db="EMBL/GenBank/DDBJ databases">
        <title>Complete genome of Marinobacter psychrophilus strain 20041T isolated from sea-ice of the Canadian Basin.</title>
        <authorList>
            <person name="Song L."/>
            <person name="Ren L."/>
            <person name="Yu Y."/>
            <person name="Wang X."/>
        </authorList>
    </citation>
    <scope>NUCLEOTIDE SEQUENCE [LARGE SCALE GENOMIC DNA]</scope>
    <source>
        <strain evidence="5 6">20041</strain>
    </source>
</reference>
<dbReference type="Proteomes" id="UP000036406">
    <property type="component" value="Chromosome"/>
</dbReference>
<keyword evidence="6" id="KW-1185">Reference proteome</keyword>
<dbReference type="PATRIC" id="fig|330734.3.peg.342"/>
<keyword evidence="1" id="KW-0805">Transcription regulation</keyword>
<dbReference type="Gene3D" id="1.20.120.530">
    <property type="entry name" value="GntR ligand-binding domain-like"/>
    <property type="match status" value="1"/>
</dbReference>
<gene>
    <name evidence="5" type="ORF">ABA45_01555</name>
</gene>
<keyword evidence="2" id="KW-0238">DNA-binding</keyword>
<dbReference type="PRINTS" id="PR00035">
    <property type="entry name" value="HTHGNTR"/>
</dbReference>
<dbReference type="SMART" id="SM00895">
    <property type="entry name" value="FCD"/>
    <property type="match status" value="1"/>
</dbReference>
<dbReference type="EMBL" id="CP011494">
    <property type="protein sequence ID" value="AKO54155.1"/>
    <property type="molecule type" value="Genomic_DNA"/>
</dbReference>
<name>A0A0H4I8V2_9GAMM</name>
<evidence type="ECO:0000313" key="5">
    <source>
        <dbReference type="EMBL" id="AKO54155.1"/>
    </source>
</evidence>
<proteinExistence type="predicted"/>
<dbReference type="PANTHER" id="PTHR43537:SF1">
    <property type="entry name" value="GLC OPERON TRANSCRIPTIONAL ACTIVATOR"/>
    <property type="match status" value="1"/>
</dbReference>
<dbReference type="PROSITE" id="PS50949">
    <property type="entry name" value="HTH_GNTR"/>
    <property type="match status" value="1"/>
</dbReference>
<dbReference type="InterPro" id="IPR011711">
    <property type="entry name" value="GntR_C"/>
</dbReference>
<dbReference type="GO" id="GO:0003677">
    <property type="term" value="F:DNA binding"/>
    <property type="evidence" value="ECO:0007669"/>
    <property type="project" value="UniProtKB-KW"/>
</dbReference>
<feature type="domain" description="HTH gntR-type" evidence="4">
    <location>
        <begin position="1"/>
        <end position="69"/>
    </location>
</feature>
<dbReference type="Pfam" id="PF07729">
    <property type="entry name" value="FCD"/>
    <property type="match status" value="1"/>
</dbReference>